<dbReference type="InterPro" id="IPR022663">
    <property type="entry name" value="DapB_C"/>
</dbReference>
<dbReference type="PIRSF" id="PIRSF000161">
    <property type="entry name" value="DHPR"/>
    <property type="match status" value="1"/>
</dbReference>
<dbReference type="GO" id="GO:0009089">
    <property type="term" value="P:lysine biosynthetic process via diaminopimelate"/>
    <property type="evidence" value="ECO:0007669"/>
    <property type="project" value="UniProtKB-UniRule"/>
</dbReference>
<evidence type="ECO:0000256" key="9">
    <source>
        <dbReference type="ARBA" id="ARBA00038983"/>
    </source>
</evidence>
<evidence type="ECO:0000256" key="10">
    <source>
        <dbReference type="ARBA" id="ARBA00049080"/>
    </source>
</evidence>
<dbReference type="GO" id="GO:0008839">
    <property type="term" value="F:4-hydroxy-tetrahydrodipicolinate reductase"/>
    <property type="evidence" value="ECO:0007669"/>
    <property type="project" value="UniProtKB-UniRule"/>
</dbReference>
<evidence type="ECO:0000256" key="4">
    <source>
        <dbReference type="ARBA" id="ARBA00022915"/>
    </source>
</evidence>
<evidence type="ECO:0000256" key="6">
    <source>
        <dbReference type="ARBA" id="ARBA00023027"/>
    </source>
</evidence>
<dbReference type="Pfam" id="PF05173">
    <property type="entry name" value="DapB_C"/>
    <property type="match status" value="1"/>
</dbReference>
<keyword evidence="5" id="KW-0560">Oxidoreductase</keyword>
<dbReference type="SUPFAM" id="SSF51735">
    <property type="entry name" value="NAD(P)-binding Rossmann-fold domains"/>
    <property type="match status" value="1"/>
</dbReference>
<keyword evidence="2" id="KW-0028">Amino-acid biosynthesis</keyword>
<evidence type="ECO:0000313" key="15">
    <source>
        <dbReference type="EMBL" id="PQL91724.1"/>
    </source>
</evidence>
<evidence type="ECO:0000256" key="7">
    <source>
        <dbReference type="ARBA" id="ARBA00023154"/>
    </source>
</evidence>
<dbReference type="GO" id="GO:0005829">
    <property type="term" value="C:cytosol"/>
    <property type="evidence" value="ECO:0007669"/>
    <property type="project" value="TreeGrafter"/>
</dbReference>
<dbReference type="Proteomes" id="UP000238042">
    <property type="component" value="Unassembled WGS sequence"/>
</dbReference>
<dbReference type="NCBIfam" id="TIGR00036">
    <property type="entry name" value="dapB"/>
    <property type="match status" value="1"/>
</dbReference>
<keyword evidence="6" id="KW-0520">NAD</keyword>
<dbReference type="CDD" id="cd02274">
    <property type="entry name" value="DHDPR_N"/>
    <property type="match status" value="1"/>
</dbReference>
<comment type="catalytic activity">
    <reaction evidence="11">
        <text>(S)-2,3,4,5-tetrahydrodipicolinate + NAD(+) + H2O = (2S,4S)-4-hydroxy-2,3,4,5-tetrahydrodipicolinate + NADH + H(+)</text>
        <dbReference type="Rhea" id="RHEA:35323"/>
        <dbReference type="ChEBI" id="CHEBI:15377"/>
        <dbReference type="ChEBI" id="CHEBI:15378"/>
        <dbReference type="ChEBI" id="CHEBI:16845"/>
        <dbReference type="ChEBI" id="CHEBI:57540"/>
        <dbReference type="ChEBI" id="CHEBI:57945"/>
        <dbReference type="ChEBI" id="CHEBI:67139"/>
        <dbReference type="EC" id="1.17.1.8"/>
    </reaction>
</comment>
<dbReference type="OrthoDB" id="9790352at2"/>
<comment type="pathway">
    <text evidence="8">Amino-acid biosynthesis; L-lysine biosynthesis via DAP pathway; (S)-tetrahydrodipicolinate from L-aspartate: step 4/4.</text>
</comment>
<evidence type="ECO:0000256" key="3">
    <source>
        <dbReference type="ARBA" id="ARBA00022857"/>
    </source>
</evidence>
<evidence type="ECO:0000259" key="14">
    <source>
        <dbReference type="Pfam" id="PF05173"/>
    </source>
</evidence>
<evidence type="ECO:0000256" key="12">
    <source>
        <dbReference type="NCBIfam" id="TIGR00036"/>
    </source>
</evidence>
<dbReference type="GO" id="GO:0019877">
    <property type="term" value="P:diaminopimelate biosynthetic process"/>
    <property type="evidence" value="ECO:0007669"/>
    <property type="project" value="UniProtKB-KW"/>
</dbReference>
<keyword evidence="7" id="KW-0457">Lysine biosynthesis</keyword>
<comment type="similarity">
    <text evidence="1">Belongs to the DapB family.</text>
</comment>
<keyword evidence="3" id="KW-0521">NADP</keyword>
<comment type="catalytic activity">
    <reaction evidence="10">
        <text>(S)-2,3,4,5-tetrahydrodipicolinate + NADP(+) + H2O = (2S,4S)-4-hydroxy-2,3,4,5-tetrahydrodipicolinate + NADPH + H(+)</text>
        <dbReference type="Rhea" id="RHEA:35331"/>
        <dbReference type="ChEBI" id="CHEBI:15377"/>
        <dbReference type="ChEBI" id="CHEBI:15378"/>
        <dbReference type="ChEBI" id="CHEBI:16845"/>
        <dbReference type="ChEBI" id="CHEBI:57783"/>
        <dbReference type="ChEBI" id="CHEBI:58349"/>
        <dbReference type="ChEBI" id="CHEBI:67139"/>
        <dbReference type="EC" id="1.17.1.8"/>
    </reaction>
</comment>
<dbReference type="InterPro" id="IPR000846">
    <property type="entry name" value="DapB_N"/>
</dbReference>
<evidence type="ECO:0000259" key="13">
    <source>
        <dbReference type="Pfam" id="PF01113"/>
    </source>
</evidence>
<keyword evidence="4" id="KW-0220">Diaminopimelate biosynthesis</keyword>
<name>A0A2S8AAZ1_9FLAO</name>
<accession>A0A2S8AAZ1</accession>
<protein>
    <recommendedName>
        <fullName evidence="9 12">4-hydroxy-tetrahydrodipicolinate reductase</fullName>
        <ecNumber evidence="9 12">1.17.1.8</ecNumber>
    </recommendedName>
</protein>
<dbReference type="EMBL" id="PSZM01000040">
    <property type="protein sequence ID" value="PQL91724.1"/>
    <property type="molecule type" value="Genomic_DNA"/>
</dbReference>
<evidence type="ECO:0000256" key="8">
    <source>
        <dbReference type="ARBA" id="ARBA00037922"/>
    </source>
</evidence>
<dbReference type="SUPFAM" id="SSF55347">
    <property type="entry name" value="Glyceraldehyde-3-phosphate dehydrogenase-like, C-terminal domain"/>
    <property type="match status" value="1"/>
</dbReference>
<evidence type="ECO:0000256" key="1">
    <source>
        <dbReference type="ARBA" id="ARBA00006642"/>
    </source>
</evidence>
<dbReference type="PANTHER" id="PTHR20836">
    <property type="entry name" value="DIHYDRODIPICOLINATE REDUCTASE"/>
    <property type="match status" value="1"/>
</dbReference>
<evidence type="ECO:0000256" key="11">
    <source>
        <dbReference type="ARBA" id="ARBA00049396"/>
    </source>
</evidence>
<feature type="domain" description="Dihydrodipicolinate reductase N-terminal" evidence="13">
    <location>
        <begin position="1"/>
        <end position="99"/>
    </location>
</feature>
<evidence type="ECO:0000313" key="16">
    <source>
        <dbReference type="Proteomes" id="UP000238042"/>
    </source>
</evidence>
<reference evidence="15 16" key="1">
    <citation type="submission" date="2018-02" db="EMBL/GenBank/DDBJ databases">
        <title>Genome sequences of Apibacter spp., gut symbionts of Asian honey bees.</title>
        <authorList>
            <person name="Kwong W.K."/>
            <person name="Steele M.I."/>
            <person name="Moran N.A."/>
        </authorList>
    </citation>
    <scope>NUCLEOTIDE SEQUENCE [LARGE SCALE GENOMIC DNA]</scope>
    <source>
        <strain evidence="16">wkB301</strain>
    </source>
</reference>
<gene>
    <name evidence="15" type="primary">dapB</name>
    <name evidence="15" type="ORF">C4S77_07955</name>
</gene>
<evidence type="ECO:0000256" key="2">
    <source>
        <dbReference type="ARBA" id="ARBA00022605"/>
    </source>
</evidence>
<evidence type="ECO:0000256" key="5">
    <source>
        <dbReference type="ARBA" id="ARBA00023002"/>
    </source>
</evidence>
<dbReference type="InterPro" id="IPR023940">
    <property type="entry name" value="DHDPR_bac"/>
</dbReference>
<comment type="caution">
    <text evidence="15">The sequence shown here is derived from an EMBL/GenBank/DDBJ whole genome shotgun (WGS) entry which is preliminary data.</text>
</comment>
<keyword evidence="16" id="KW-1185">Reference proteome</keyword>
<dbReference type="Pfam" id="PF01113">
    <property type="entry name" value="DapB_N"/>
    <property type="match status" value="1"/>
</dbReference>
<dbReference type="EC" id="1.17.1.8" evidence="9 12"/>
<sequence length="234" mass="26100">MKIALVGYGKMGKEIEGIAISQGHNIVAKLEEKPTKENIKDAEVAIEFSTPNSAYENVKACIEIGIPVVCGTTAWLDKLEDIKKLCKKENGAFIYASNYSLGVNLFFEINKRVAEIMQKYPEYLIHMEEIHHTEKKDAPSGTAITLAEEIIPIYKFDGWKLSYKTENNKLGIEAKRVPNVPGTHKVSYDSEVDKIEIKHIAHSRKGFASGALIAAQWLIGKKGVFTMKDVLGFK</sequence>
<dbReference type="Gene3D" id="3.30.360.10">
    <property type="entry name" value="Dihydrodipicolinate Reductase, domain 2"/>
    <property type="match status" value="1"/>
</dbReference>
<dbReference type="AlphaFoldDB" id="A0A2S8AAZ1"/>
<organism evidence="15 16">
    <name type="scientific">Apibacter adventoris</name>
    <dbReference type="NCBI Taxonomy" id="1679466"/>
    <lineage>
        <taxon>Bacteria</taxon>
        <taxon>Pseudomonadati</taxon>
        <taxon>Bacteroidota</taxon>
        <taxon>Flavobacteriia</taxon>
        <taxon>Flavobacteriales</taxon>
        <taxon>Weeksellaceae</taxon>
        <taxon>Apibacter</taxon>
    </lineage>
</organism>
<dbReference type="Gene3D" id="3.40.50.720">
    <property type="entry name" value="NAD(P)-binding Rossmann-like Domain"/>
    <property type="match status" value="1"/>
</dbReference>
<dbReference type="PANTHER" id="PTHR20836:SF0">
    <property type="entry name" value="4-HYDROXY-TETRAHYDRODIPICOLINATE REDUCTASE 1, CHLOROPLASTIC-RELATED"/>
    <property type="match status" value="1"/>
</dbReference>
<dbReference type="InterPro" id="IPR036291">
    <property type="entry name" value="NAD(P)-bd_dom_sf"/>
</dbReference>
<proteinExistence type="inferred from homology"/>
<feature type="domain" description="Dihydrodipicolinate reductase C-terminal" evidence="14">
    <location>
        <begin position="102"/>
        <end position="231"/>
    </location>
</feature>
<dbReference type="RefSeq" id="WP_105247093.1">
    <property type="nucleotide sequence ID" value="NZ_PSZM01000040.1"/>
</dbReference>